<dbReference type="EMBL" id="MTEJ01000100">
    <property type="protein sequence ID" value="OQX10954.1"/>
    <property type="molecule type" value="Genomic_DNA"/>
</dbReference>
<dbReference type="Proteomes" id="UP000192491">
    <property type="component" value="Unassembled WGS sequence"/>
</dbReference>
<evidence type="ECO:0000313" key="1">
    <source>
        <dbReference type="EMBL" id="OQX10954.1"/>
    </source>
</evidence>
<sequence>MDNTPTDFLTHFDKSRFSGILRWQQLDDLWAVVQAKPEGWYASLVGDAPPTEPMTVEAVPAFLAELDTLLRTEHDYDYCGVVYADNPADPTMIKVFDPHNMGSSCGCSGERIMPRWVLSRLKPVPLVDASPLPTGRKRWWQKLFG</sequence>
<proteinExistence type="predicted"/>
<reference evidence="1 2" key="1">
    <citation type="submission" date="2017-01" db="EMBL/GenBank/DDBJ databases">
        <title>Novel large sulfur bacteria in the metagenomes of groundwater-fed chemosynthetic microbial mats in the Lake Huron basin.</title>
        <authorList>
            <person name="Sharrar A.M."/>
            <person name="Flood B.E."/>
            <person name="Bailey J.V."/>
            <person name="Jones D.S."/>
            <person name="Biddanda B."/>
            <person name="Ruberg S.A."/>
            <person name="Marcus D.N."/>
            <person name="Dick G.J."/>
        </authorList>
    </citation>
    <scope>NUCLEOTIDE SEQUENCE [LARGE SCALE GENOMIC DNA]</scope>
    <source>
        <strain evidence="1">A8</strain>
    </source>
</reference>
<name>A0A1Y1QPU8_9GAMM</name>
<comment type="caution">
    <text evidence="1">The sequence shown here is derived from an EMBL/GenBank/DDBJ whole genome shotgun (WGS) entry which is preliminary data.</text>
</comment>
<protein>
    <submittedName>
        <fullName evidence="1">Uncharacterized protein</fullName>
    </submittedName>
</protein>
<gene>
    <name evidence="1" type="ORF">BWK73_18970</name>
</gene>
<accession>A0A1Y1QPU8</accession>
<evidence type="ECO:0000313" key="2">
    <source>
        <dbReference type="Proteomes" id="UP000192491"/>
    </source>
</evidence>
<organism evidence="1 2">
    <name type="scientific">Thiothrix lacustris</name>
    <dbReference type="NCBI Taxonomy" id="525917"/>
    <lineage>
        <taxon>Bacteria</taxon>
        <taxon>Pseudomonadati</taxon>
        <taxon>Pseudomonadota</taxon>
        <taxon>Gammaproteobacteria</taxon>
        <taxon>Thiotrichales</taxon>
        <taxon>Thiotrichaceae</taxon>
        <taxon>Thiothrix</taxon>
    </lineage>
</organism>
<dbReference type="AlphaFoldDB" id="A0A1Y1QPU8"/>